<evidence type="ECO:0000256" key="4">
    <source>
        <dbReference type="ARBA" id="ARBA00022692"/>
    </source>
</evidence>
<dbReference type="InterPro" id="IPR017853">
    <property type="entry name" value="GH"/>
</dbReference>
<dbReference type="Proteomes" id="UP000789831">
    <property type="component" value="Unassembled WGS sequence"/>
</dbReference>
<dbReference type="AlphaFoldDB" id="A0A9N9FXK9"/>
<comment type="subcellular location">
    <subcellularLocation>
        <location evidence="1">Cell membrane</location>
        <topology evidence="1">Single-pass type II membrane protein</topology>
    </subcellularLocation>
</comment>
<dbReference type="PANTHER" id="PTHR31297:SF34">
    <property type="entry name" value="GLUCAN 1,3-BETA-GLUCOSIDASE 2"/>
    <property type="match status" value="1"/>
</dbReference>
<keyword evidence="3" id="KW-1003">Cell membrane</keyword>
<feature type="compositionally biased region" description="Polar residues" evidence="17">
    <location>
        <begin position="63"/>
        <end position="97"/>
    </location>
</feature>
<gene>
    <name evidence="20" type="ORF">AGERDE_LOCUS7254</name>
</gene>
<organism evidence="20 21">
    <name type="scientific">Ambispora gerdemannii</name>
    <dbReference type="NCBI Taxonomy" id="144530"/>
    <lineage>
        <taxon>Eukaryota</taxon>
        <taxon>Fungi</taxon>
        <taxon>Fungi incertae sedis</taxon>
        <taxon>Mucoromycota</taxon>
        <taxon>Glomeromycotina</taxon>
        <taxon>Glomeromycetes</taxon>
        <taxon>Archaeosporales</taxon>
        <taxon>Ambisporaceae</taxon>
        <taxon>Ambispora</taxon>
    </lineage>
</organism>
<evidence type="ECO:0000256" key="11">
    <source>
        <dbReference type="ARBA" id="ARBA00023316"/>
    </source>
</evidence>
<name>A0A9N9FXK9_9GLOM</name>
<evidence type="ECO:0000313" key="20">
    <source>
        <dbReference type="EMBL" id="CAG8563170.1"/>
    </source>
</evidence>
<evidence type="ECO:0000256" key="1">
    <source>
        <dbReference type="ARBA" id="ARBA00004401"/>
    </source>
</evidence>
<dbReference type="EMBL" id="CAJVPL010001288">
    <property type="protein sequence ID" value="CAG8563170.1"/>
    <property type="molecule type" value="Genomic_DNA"/>
</dbReference>
<keyword evidence="4 18" id="KW-0812">Transmembrane</keyword>
<dbReference type="EC" id="3.2.1.58" evidence="14"/>
<feature type="domain" description="Glycoside hydrolase family 5" evidence="19">
    <location>
        <begin position="155"/>
        <end position="317"/>
    </location>
</feature>
<dbReference type="PANTHER" id="PTHR31297">
    <property type="entry name" value="GLUCAN ENDO-1,6-BETA-GLUCOSIDASE B"/>
    <property type="match status" value="1"/>
</dbReference>
<dbReference type="GO" id="GO:0009986">
    <property type="term" value="C:cell surface"/>
    <property type="evidence" value="ECO:0007669"/>
    <property type="project" value="TreeGrafter"/>
</dbReference>
<reference evidence="20" key="1">
    <citation type="submission" date="2021-06" db="EMBL/GenBank/DDBJ databases">
        <authorList>
            <person name="Kallberg Y."/>
            <person name="Tangrot J."/>
            <person name="Rosling A."/>
        </authorList>
    </citation>
    <scope>NUCLEOTIDE SEQUENCE</scope>
    <source>
        <strain evidence="20">MT106</strain>
    </source>
</reference>
<evidence type="ECO:0000256" key="2">
    <source>
        <dbReference type="ARBA" id="ARBA00005641"/>
    </source>
</evidence>
<keyword evidence="8 18" id="KW-0472">Membrane</keyword>
<dbReference type="GO" id="GO:0004338">
    <property type="term" value="F:glucan exo-1,3-beta-glucosidase activity"/>
    <property type="evidence" value="ECO:0007669"/>
    <property type="project" value="UniProtKB-EC"/>
</dbReference>
<evidence type="ECO:0000256" key="17">
    <source>
        <dbReference type="SAM" id="MobiDB-lite"/>
    </source>
</evidence>
<dbReference type="SUPFAM" id="SSF51445">
    <property type="entry name" value="(Trans)glycosidases"/>
    <property type="match status" value="1"/>
</dbReference>
<dbReference type="GO" id="GO:0005886">
    <property type="term" value="C:plasma membrane"/>
    <property type="evidence" value="ECO:0007669"/>
    <property type="project" value="UniProtKB-SubCell"/>
</dbReference>
<feature type="region of interest" description="Disordered" evidence="17">
    <location>
        <begin position="63"/>
        <end position="103"/>
    </location>
</feature>
<feature type="transmembrane region" description="Helical" evidence="18">
    <location>
        <begin position="34"/>
        <end position="54"/>
    </location>
</feature>
<evidence type="ECO:0000256" key="9">
    <source>
        <dbReference type="ARBA" id="ARBA00023180"/>
    </source>
</evidence>
<keyword evidence="11" id="KW-0961">Cell wall biogenesis/degradation</keyword>
<dbReference type="GO" id="GO:0005576">
    <property type="term" value="C:extracellular region"/>
    <property type="evidence" value="ECO:0007669"/>
    <property type="project" value="TreeGrafter"/>
</dbReference>
<evidence type="ECO:0000256" key="12">
    <source>
        <dbReference type="ARBA" id="ARBA00036824"/>
    </source>
</evidence>
<evidence type="ECO:0000256" key="18">
    <source>
        <dbReference type="SAM" id="Phobius"/>
    </source>
</evidence>
<keyword evidence="5 16" id="KW-0378">Hydrolase</keyword>
<comment type="catalytic activity">
    <reaction evidence="12">
        <text>Successive hydrolysis of beta-D-glucose units from the non-reducing ends of (1-&gt;3)-beta-D-glucans, releasing alpha-glucose.</text>
        <dbReference type="EC" id="3.2.1.58"/>
    </reaction>
</comment>
<comment type="similarity">
    <text evidence="2 16">Belongs to the glycosyl hydrolase 5 (cellulase A) family.</text>
</comment>
<dbReference type="GO" id="GO:0071555">
    <property type="term" value="P:cell wall organization"/>
    <property type="evidence" value="ECO:0007669"/>
    <property type="project" value="UniProtKB-KW"/>
</dbReference>
<evidence type="ECO:0000256" key="8">
    <source>
        <dbReference type="ARBA" id="ARBA00023136"/>
    </source>
</evidence>
<evidence type="ECO:0000256" key="13">
    <source>
        <dbReference type="ARBA" id="ARBA00037126"/>
    </source>
</evidence>
<dbReference type="GO" id="GO:0009251">
    <property type="term" value="P:glucan catabolic process"/>
    <property type="evidence" value="ECO:0007669"/>
    <property type="project" value="TreeGrafter"/>
</dbReference>
<evidence type="ECO:0000256" key="10">
    <source>
        <dbReference type="ARBA" id="ARBA00023295"/>
    </source>
</evidence>
<dbReference type="InterPro" id="IPR001547">
    <property type="entry name" value="Glyco_hydro_5"/>
</dbReference>
<evidence type="ECO:0000256" key="3">
    <source>
        <dbReference type="ARBA" id="ARBA00022475"/>
    </source>
</evidence>
<evidence type="ECO:0000259" key="19">
    <source>
        <dbReference type="Pfam" id="PF00150"/>
    </source>
</evidence>
<proteinExistence type="inferred from homology"/>
<keyword evidence="6" id="KW-0735">Signal-anchor</keyword>
<accession>A0A9N9FXK9</accession>
<evidence type="ECO:0000256" key="7">
    <source>
        <dbReference type="ARBA" id="ARBA00022989"/>
    </source>
</evidence>
<keyword evidence="10 16" id="KW-0326">Glycosidase</keyword>
<sequence>MSSSDSDSSKEESNTNLMVKTSNKGFWGRHWWKFLLAFVLALGGAAVAAYFLWYKPAHNNSSGKSDNSVIGNGDNNTNPLSPDSFDDSNAPNSHTPPLNQPFAYGKQPIRGVNIGGWLVMEPFITPSYFGGNIIDEWSLCSSLGPEKANATLNKHYSTFITEEDFAEIAKLGLNHVRIPLGFWAVEVASDEPYVPKLSWNYLLKGIGWARKYGLRVLVELHAAPGSQNGWNHSGPNGKANADRTLRILQTLVTFFNQPQYQHVIPIFGVLNEPFISTQLTIGDVQQFYLDANKIIRDITGTGNDFTPWLVYHDGFAGLSSWKGFMKGYERVILETHSYLIFDPILIMLPKTTQLVFPCVAWVKALAQSNVDFGLTITGEWTISTDDCAIYLNGVQEVSKYEGKCPNCTCAGANDYKNWSAEKKEFYTQFASAQIEAFESNGGGWFYWTWKTENHVNPTWDYQLGVQEGWIPSDLQNRPPICKQLEQQHPDAYANLTNNK</sequence>
<evidence type="ECO:0000256" key="15">
    <source>
        <dbReference type="ARBA" id="ARBA00041260"/>
    </source>
</evidence>
<evidence type="ECO:0000256" key="14">
    <source>
        <dbReference type="ARBA" id="ARBA00038929"/>
    </source>
</evidence>
<evidence type="ECO:0000256" key="6">
    <source>
        <dbReference type="ARBA" id="ARBA00022968"/>
    </source>
</evidence>
<dbReference type="Pfam" id="PF00150">
    <property type="entry name" value="Cellulase"/>
    <property type="match status" value="1"/>
</dbReference>
<keyword evidence="7 18" id="KW-1133">Transmembrane helix</keyword>
<dbReference type="OrthoDB" id="62120at2759"/>
<dbReference type="Gene3D" id="3.20.20.80">
    <property type="entry name" value="Glycosidases"/>
    <property type="match status" value="1"/>
</dbReference>
<protein>
    <recommendedName>
        <fullName evidence="14">glucan 1,3-beta-glucosidase</fullName>
        <ecNumber evidence="14">3.2.1.58</ecNumber>
    </recommendedName>
    <alternativeName>
        <fullName evidence="15">Exo-1,3-beta-glucanase D</fullName>
    </alternativeName>
</protein>
<dbReference type="InterPro" id="IPR050386">
    <property type="entry name" value="Glycosyl_hydrolase_5"/>
</dbReference>
<evidence type="ECO:0000313" key="21">
    <source>
        <dbReference type="Proteomes" id="UP000789831"/>
    </source>
</evidence>
<comment type="caution">
    <text evidence="20">The sequence shown here is derived from an EMBL/GenBank/DDBJ whole genome shotgun (WGS) entry which is preliminary data.</text>
</comment>
<evidence type="ECO:0000256" key="5">
    <source>
        <dbReference type="ARBA" id="ARBA00022801"/>
    </source>
</evidence>
<comment type="function">
    <text evidence="13">Glucosidase involved in the degradation of cellulosic biomass. Active on lichenan.</text>
</comment>
<evidence type="ECO:0000256" key="16">
    <source>
        <dbReference type="RuleBase" id="RU361153"/>
    </source>
</evidence>
<keyword evidence="9" id="KW-0325">Glycoprotein</keyword>
<keyword evidence="21" id="KW-1185">Reference proteome</keyword>